<dbReference type="GO" id="GO:0140662">
    <property type="term" value="F:ATP-dependent protein folding chaperone"/>
    <property type="evidence" value="ECO:0007669"/>
    <property type="project" value="InterPro"/>
</dbReference>
<evidence type="ECO:0000313" key="3">
    <source>
        <dbReference type="EMBL" id="KAK1270175.1"/>
    </source>
</evidence>
<reference evidence="3" key="2">
    <citation type="submission" date="2023-06" db="EMBL/GenBank/DDBJ databases">
        <authorList>
            <person name="Ma L."/>
            <person name="Liu K.-W."/>
            <person name="Li Z."/>
            <person name="Hsiao Y.-Y."/>
            <person name="Qi Y."/>
            <person name="Fu T."/>
            <person name="Tang G."/>
            <person name="Zhang D."/>
            <person name="Sun W.-H."/>
            <person name="Liu D.-K."/>
            <person name="Li Y."/>
            <person name="Chen G.-Z."/>
            <person name="Liu X.-D."/>
            <person name="Liao X.-Y."/>
            <person name="Jiang Y.-T."/>
            <person name="Yu X."/>
            <person name="Hao Y."/>
            <person name="Huang J."/>
            <person name="Zhao X.-W."/>
            <person name="Ke S."/>
            <person name="Chen Y.-Y."/>
            <person name="Wu W.-L."/>
            <person name="Hsu J.-L."/>
            <person name="Lin Y.-F."/>
            <person name="Huang M.-D."/>
            <person name="Li C.-Y."/>
            <person name="Huang L."/>
            <person name="Wang Z.-W."/>
            <person name="Zhao X."/>
            <person name="Zhong W.-Y."/>
            <person name="Peng D.-H."/>
            <person name="Ahmad S."/>
            <person name="Lan S."/>
            <person name="Zhang J.-S."/>
            <person name="Tsai W.-C."/>
            <person name="Van De Peer Y."/>
            <person name="Liu Z.-J."/>
        </authorList>
    </citation>
    <scope>NUCLEOTIDE SEQUENCE</scope>
    <source>
        <strain evidence="3">SCP</strain>
        <tissue evidence="3">Leaves</tissue>
    </source>
</reference>
<keyword evidence="1" id="KW-0547">Nucleotide-binding</keyword>
<organism evidence="3 4">
    <name type="scientific">Acorus gramineus</name>
    <name type="common">Dwarf sweet flag</name>
    <dbReference type="NCBI Taxonomy" id="55184"/>
    <lineage>
        <taxon>Eukaryota</taxon>
        <taxon>Viridiplantae</taxon>
        <taxon>Streptophyta</taxon>
        <taxon>Embryophyta</taxon>
        <taxon>Tracheophyta</taxon>
        <taxon>Spermatophyta</taxon>
        <taxon>Magnoliopsida</taxon>
        <taxon>Liliopsida</taxon>
        <taxon>Acoraceae</taxon>
        <taxon>Acorus</taxon>
    </lineage>
</organism>
<dbReference type="GO" id="GO:0005524">
    <property type="term" value="F:ATP binding"/>
    <property type="evidence" value="ECO:0007669"/>
    <property type="project" value="UniProtKB-KW"/>
</dbReference>
<keyword evidence="4" id="KW-1185">Reference proteome</keyword>
<dbReference type="InterPro" id="IPR043129">
    <property type="entry name" value="ATPase_NBD"/>
</dbReference>
<proteinExistence type="predicted"/>
<dbReference type="PRINTS" id="PR00301">
    <property type="entry name" value="HEATSHOCK70"/>
</dbReference>
<dbReference type="Gene3D" id="3.90.640.10">
    <property type="entry name" value="Actin, Chain A, domain 4"/>
    <property type="match status" value="1"/>
</dbReference>
<evidence type="ECO:0000313" key="4">
    <source>
        <dbReference type="Proteomes" id="UP001179952"/>
    </source>
</evidence>
<dbReference type="InterPro" id="IPR018181">
    <property type="entry name" value="Heat_shock_70_CS"/>
</dbReference>
<dbReference type="Pfam" id="PF00012">
    <property type="entry name" value="HSP70"/>
    <property type="match status" value="1"/>
</dbReference>
<dbReference type="InterPro" id="IPR013126">
    <property type="entry name" value="Hsp_70_fam"/>
</dbReference>
<dbReference type="Proteomes" id="UP001179952">
    <property type="component" value="Unassembled WGS sequence"/>
</dbReference>
<keyword evidence="3" id="KW-0346">Stress response</keyword>
<sequence length="154" mass="17505">MSSDPNAVLMLKKTCERAKRVLSFEKQASIEIPCLFEVIIFYSIITRSRFEDLNGDFFMRCIELFQTCMSYAPVEKDEIEEVILLGGSSQIPKVQQLLCEHLRGKIFPQFIGTEAVAFGATMKELSTRKAFNDVVPKFYEVNPYSINLKTSSGI</sequence>
<gene>
    <name evidence="3" type="ORF">QJS04_geneDACA021578</name>
</gene>
<dbReference type="AlphaFoldDB" id="A0AAV9B178"/>
<dbReference type="SUPFAM" id="SSF53067">
    <property type="entry name" value="Actin-like ATPase domain"/>
    <property type="match status" value="1"/>
</dbReference>
<dbReference type="FunFam" id="3.90.640.10:FF:000003">
    <property type="entry name" value="Molecular chaperone DnaK"/>
    <property type="match status" value="1"/>
</dbReference>
<keyword evidence="2" id="KW-0067">ATP-binding</keyword>
<comment type="caution">
    <text evidence="3">The sequence shown here is derived from an EMBL/GenBank/DDBJ whole genome shotgun (WGS) entry which is preliminary data.</text>
</comment>
<evidence type="ECO:0000256" key="1">
    <source>
        <dbReference type="ARBA" id="ARBA00022741"/>
    </source>
</evidence>
<accession>A0AAV9B178</accession>
<protein>
    <submittedName>
        <fullName evidence="3">Heat shock 70 kDa protein 3</fullName>
    </submittedName>
</protein>
<reference evidence="3" key="1">
    <citation type="journal article" date="2023" name="Nat. Commun.">
        <title>Diploid and tetraploid genomes of Acorus and the evolution of monocots.</title>
        <authorList>
            <person name="Ma L."/>
            <person name="Liu K.W."/>
            <person name="Li Z."/>
            <person name="Hsiao Y.Y."/>
            <person name="Qi Y."/>
            <person name="Fu T."/>
            <person name="Tang G.D."/>
            <person name="Zhang D."/>
            <person name="Sun W.H."/>
            <person name="Liu D.K."/>
            <person name="Li Y."/>
            <person name="Chen G.Z."/>
            <person name="Liu X.D."/>
            <person name="Liao X.Y."/>
            <person name="Jiang Y.T."/>
            <person name="Yu X."/>
            <person name="Hao Y."/>
            <person name="Huang J."/>
            <person name="Zhao X.W."/>
            <person name="Ke S."/>
            <person name="Chen Y.Y."/>
            <person name="Wu W.L."/>
            <person name="Hsu J.L."/>
            <person name="Lin Y.F."/>
            <person name="Huang M.D."/>
            <person name="Li C.Y."/>
            <person name="Huang L."/>
            <person name="Wang Z.W."/>
            <person name="Zhao X."/>
            <person name="Zhong W.Y."/>
            <person name="Peng D.H."/>
            <person name="Ahmad S."/>
            <person name="Lan S."/>
            <person name="Zhang J.S."/>
            <person name="Tsai W.C."/>
            <person name="Van de Peer Y."/>
            <person name="Liu Z.J."/>
        </authorList>
    </citation>
    <scope>NUCLEOTIDE SEQUENCE</scope>
    <source>
        <strain evidence="3">SCP</strain>
    </source>
</reference>
<name>A0AAV9B178_ACOGR</name>
<dbReference type="PROSITE" id="PS01036">
    <property type="entry name" value="HSP70_3"/>
    <property type="match status" value="1"/>
</dbReference>
<evidence type="ECO:0000256" key="2">
    <source>
        <dbReference type="ARBA" id="ARBA00022840"/>
    </source>
</evidence>
<dbReference type="PANTHER" id="PTHR19375">
    <property type="entry name" value="HEAT SHOCK PROTEIN 70KDA"/>
    <property type="match status" value="1"/>
</dbReference>
<dbReference type="EMBL" id="JAUJYN010000005">
    <property type="protein sequence ID" value="KAK1270175.1"/>
    <property type="molecule type" value="Genomic_DNA"/>
</dbReference>